<gene>
    <name evidence="1" type="ORF">SAMN04487948_10524</name>
</gene>
<evidence type="ECO:0000313" key="1">
    <source>
        <dbReference type="EMBL" id="SEO76999.1"/>
    </source>
</evidence>
<dbReference type="Proteomes" id="UP000199126">
    <property type="component" value="Unassembled WGS sequence"/>
</dbReference>
<dbReference type="EMBL" id="FODV01000005">
    <property type="protein sequence ID" value="SEO76999.1"/>
    <property type="molecule type" value="Genomic_DNA"/>
</dbReference>
<sequence>MLYFWAAKLVLWVVFWLLRYTPIVGAKLSDAYEDRVFRPIVEEVSVTDVRAQLTDDPPSLVVEYDLENDSWVDLGLAGMNVRVGLREEGGTVRNVVWTPAFQERPQNITAEPLPSDGTTAVGFEYLAGSAIDDGTTVHLDGNLVFEYSFTLRGRRFRFGERTFPLPDRALTVEHE</sequence>
<keyword evidence="2" id="KW-1185">Reference proteome</keyword>
<name>A0A1H8SD75_9EURY</name>
<accession>A0A1H8SD75</accession>
<proteinExistence type="predicted"/>
<evidence type="ECO:0008006" key="3">
    <source>
        <dbReference type="Google" id="ProtNLM"/>
    </source>
</evidence>
<dbReference type="AlphaFoldDB" id="A0A1H8SD75"/>
<organism evidence="1 2">
    <name type="scientific">Halogranum amylolyticum</name>
    <dbReference type="NCBI Taxonomy" id="660520"/>
    <lineage>
        <taxon>Archaea</taxon>
        <taxon>Methanobacteriati</taxon>
        <taxon>Methanobacteriota</taxon>
        <taxon>Stenosarchaea group</taxon>
        <taxon>Halobacteria</taxon>
        <taxon>Halobacteriales</taxon>
        <taxon>Haloferacaceae</taxon>
    </lineage>
</organism>
<protein>
    <recommendedName>
        <fullName evidence="3">LEA14-like dessication related protein</fullName>
    </recommendedName>
</protein>
<dbReference type="OrthoDB" id="247449at2157"/>
<dbReference type="RefSeq" id="WP_089824002.1">
    <property type="nucleotide sequence ID" value="NZ_FODV01000005.1"/>
</dbReference>
<evidence type="ECO:0000313" key="2">
    <source>
        <dbReference type="Proteomes" id="UP000199126"/>
    </source>
</evidence>
<reference evidence="2" key="1">
    <citation type="submission" date="2016-10" db="EMBL/GenBank/DDBJ databases">
        <authorList>
            <person name="Varghese N."/>
            <person name="Submissions S."/>
        </authorList>
    </citation>
    <scope>NUCLEOTIDE SEQUENCE [LARGE SCALE GENOMIC DNA]</scope>
    <source>
        <strain evidence="2">CGMCC 1.10121</strain>
    </source>
</reference>